<accession>A2DFE1</accession>
<dbReference type="KEGG" id="tva:5466414"/>
<dbReference type="eggNOG" id="ENOG502SGCD">
    <property type="taxonomic scope" value="Eukaryota"/>
</dbReference>
<dbReference type="VEuPathDB" id="TrichDB:TVAG_436930"/>
<dbReference type="EMBL" id="DS113194">
    <property type="protein sequence ID" value="EAY20869.1"/>
    <property type="molecule type" value="Genomic_DNA"/>
</dbReference>
<evidence type="ECO:0000256" key="1">
    <source>
        <dbReference type="SAM" id="MobiDB-lite"/>
    </source>
</evidence>
<feature type="compositionally biased region" description="Low complexity" evidence="1">
    <location>
        <begin position="86"/>
        <end position="95"/>
    </location>
</feature>
<name>A2DFE1_TRIV3</name>
<gene>
    <name evidence="2" type="ORF">TVAG_436930</name>
</gene>
<dbReference type="AlphaFoldDB" id="A2DFE1"/>
<feature type="compositionally biased region" description="Basic and acidic residues" evidence="1">
    <location>
        <begin position="100"/>
        <end position="109"/>
    </location>
</feature>
<evidence type="ECO:0000313" key="3">
    <source>
        <dbReference type="Proteomes" id="UP000001542"/>
    </source>
</evidence>
<dbReference type="VEuPathDB" id="TrichDB:TVAGG3_0565230"/>
<dbReference type="InParanoid" id="A2DFE1"/>
<dbReference type="RefSeq" id="XP_001581855.1">
    <property type="nucleotide sequence ID" value="XM_001581805.1"/>
</dbReference>
<proteinExistence type="predicted"/>
<feature type="region of interest" description="Disordered" evidence="1">
    <location>
        <begin position="86"/>
        <end position="122"/>
    </location>
</feature>
<keyword evidence="3" id="KW-1185">Reference proteome</keyword>
<sequence>MSEYHYRADGGFDMRYSSSKAACSMGLCNSRDFSNSSYSYSCSPSISSSSSSGYHYRQDGGLDMRYSSSKAACASGYCDNRGNMYSSSNLKSESSTNVKSETKPVEVKSEMNSSVGHKSPKEIERSDLGRTKYGSKEDGTNASHIMSFRVINAILSTQPGRPMSEENKKNIIRQLNDKENLRNKSRAGNMYGNDGYSGDEYFDQQIEDVIRGNKDRLTNQRCVDRLQRQWARVQQSNIPTNVKEAIRESFSKIHDQDGHVIIRSNAPLN</sequence>
<dbReference type="STRING" id="5722.A2DFE1"/>
<protein>
    <submittedName>
        <fullName evidence="2">Uncharacterized protein</fullName>
    </submittedName>
</protein>
<dbReference type="Proteomes" id="UP000001542">
    <property type="component" value="Unassembled WGS sequence"/>
</dbReference>
<evidence type="ECO:0000313" key="2">
    <source>
        <dbReference type="EMBL" id="EAY20869.1"/>
    </source>
</evidence>
<reference evidence="2" key="1">
    <citation type="submission" date="2006-10" db="EMBL/GenBank/DDBJ databases">
        <authorList>
            <person name="Amadeo P."/>
            <person name="Zhao Q."/>
            <person name="Wortman J."/>
            <person name="Fraser-Liggett C."/>
            <person name="Carlton J."/>
        </authorList>
    </citation>
    <scope>NUCLEOTIDE SEQUENCE</scope>
    <source>
        <strain evidence="2">G3</strain>
    </source>
</reference>
<organism evidence="2 3">
    <name type="scientific">Trichomonas vaginalis (strain ATCC PRA-98 / G3)</name>
    <dbReference type="NCBI Taxonomy" id="412133"/>
    <lineage>
        <taxon>Eukaryota</taxon>
        <taxon>Metamonada</taxon>
        <taxon>Parabasalia</taxon>
        <taxon>Trichomonadida</taxon>
        <taxon>Trichomonadidae</taxon>
        <taxon>Trichomonas</taxon>
    </lineage>
</organism>
<reference evidence="2" key="2">
    <citation type="journal article" date="2007" name="Science">
        <title>Draft genome sequence of the sexually transmitted pathogen Trichomonas vaginalis.</title>
        <authorList>
            <person name="Carlton J.M."/>
            <person name="Hirt R.P."/>
            <person name="Silva J.C."/>
            <person name="Delcher A.L."/>
            <person name="Schatz M."/>
            <person name="Zhao Q."/>
            <person name="Wortman J.R."/>
            <person name="Bidwell S.L."/>
            <person name="Alsmark U.C.M."/>
            <person name="Besteiro S."/>
            <person name="Sicheritz-Ponten T."/>
            <person name="Noel C.J."/>
            <person name="Dacks J.B."/>
            <person name="Foster P.G."/>
            <person name="Simillion C."/>
            <person name="Van de Peer Y."/>
            <person name="Miranda-Saavedra D."/>
            <person name="Barton G.J."/>
            <person name="Westrop G.D."/>
            <person name="Mueller S."/>
            <person name="Dessi D."/>
            <person name="Fiori P.L."/>
            <person name="Ren Q."/>
            <person name="Paulsen I."/>
            <person name="Zhang H."/>
            <person name="Bastida-Corcuera F.D."/>
            <person name="Simoes-Barbosa A."/>
            <person name="Brown M.T."/>
            <person name="Hayes R.D."/>
            <person name="Mukherjee M."/>
            <person name="Okumura C.Y."/>
            <person name="Schneider R."/>
            <person name="Smith A.J."/>
            <person name="Vanacova S."/>
            <person name="Villalvazo M."/>
            <person name="Haas B.J."/>
            <person name="Pertea M."/>
            <person name="Feldblyum T.V."/>
            <person name="Utterback T.R."/>
            <person name="Shu C.L."/>
            <person name="Osoegawa K."/>
            <person name="de Jong P.J."/>
            <person name="Hrdy I."/>
            <person name="Horvathova L."/>
            <person name="Zubacova Z."/>
            <person name="Dolezal P."/>
            <person name="Malik S.B."/>
            <person name="Logsdon J.M. Jr."/>
            <person name="Henze K."/>
            <person name="Gupta A."/>
            <person name="Wang C.C."/>
            <person name="Dunne R.L."/>
            <person name="Upcroft J.A."/>
            <person name="Upcroft P."/>
            <person name="White O."/>
            <person name="Salzberg S.L."/>
            <person name="Tang P."/>
            <person name="Chiu C.-H."/>
            <person name="Lee Y.-S."/>
            <person name="Embley T.M."/>
            <person name="Coombs G.H."/>
            <person name="Mottram J.C."/>
            <person name="Tachezy J."/>
            <person name="Fraser-Liggett C.M."/>
            <person name="Johnson P.J."/>
        </authorList>
    </citation>
    <scope>NUCLEOTIDE SEQUENCE [LARGE SCALE GENOMIC DNA]</scope>
    <source>
        <strain evidence="2">G3</strain>
    </source>
</reference>